<reference evidence="2" key="1">
    <citation type="submission" date="2021-02" db="EMBL/GenBank/DDBJ databases">
        <authorList>
            <person name="Nowell W R."/>
        </authorList>
    </citation>
    <scope>NUCLEOTIDE SEQUENCE</scope>
</reference>
<dbReference type="PROSITE" id="PS50181">
    <property type="entry name" value="FBOX"/>
    <property type="match status" value="1"/>
</dbReference>
<proteinExistence type="predicted"/>
<sequence length="538" mass="64103">MNSSQENLPTYFENLPNEVIYEIFEYLDFNDINQVFSKLNLRYHSLVNNPTFHIKIHISSISKNTFESYCKHILIPYQNRIYSMNIENLFIFYLSSPLHTLSQYSQLEILILKNIESNHIINLLPHLSLLPNLSSLIIMPIDHFHNVNNLYHAIFNLSALKYLKISLNENYSNEPLPIVKNHYNSIEHFVIDSNCSITHLKVYLSYLSQVRRLSCKKLLESFYVEQSLEYLILSNLTHLSFQSENISFNQIKLFIRNLSHQLQVFRFSTEFDITYLNANQWQELILSHMPYLLIFDIELQAKYYNNQDDFHISISQFMSPFWYDRQWFFTYEYTDNLARFYSTEPYRRKHYTLHNGLCQHTTYLCRNTNNVHSVEHISIRDNLEIENNLIYFPNVNQLTLFNHSNNTLYSIPTILDRTIPLVELFKLCINCHQFCIGKLMELLYFSPNVHILIINSISLTKISSTSIQQTQTFQIICKKNKIINLMIEEISTHECLLLFIKLCPRLEQFTFQIPFDILLSILSNLFFEFEKYNQYLSL</sequence>
<evidence type="ECO:0000313" key="3">
    <source>
        <dbReference type="Proteomes" id="UP000663882"/>
    </source>
</evidence>
<feature type="domain" description="F-box" evidence="1">
    <location>
        <begin position="9"/>
        <end position="56"/>
    </location>
</feature>
<dbReference type="OrthoDB" id="10037604at2759"/>
<protein>
    <recommendedName>
        <fullName evidence="1">F-box domain-containing protein</fullName>
    </recommendedName>
</protein>
<gene>
    <name evidence="2" type="ORF">RFH988_LOCUS30658</name>
</gene>
<evidence type="ECO:0000313" key="2">
    <source>
        <dbReference type="EMBL" id="CAF1319101.1"/>
    </source>
</evidence>
<accession>A0A815F1V4</accession>
<dbReference type="SUPFAM" id="SSF81383">
    <property type="entry name" value="F-box domain"/>
    <property type="match status" value="1"/>
</dbReference>
<dbReference type="InterPro" id="IPR001810">
    <property type="entry name" value="F-box_dom"/>
</dbReference>
<organism evidence="2 3">
    <name type="scientific">Rotaria sordida</name>
    <dbReference type="NCBI Taxonomy" id="392033"/>
    <lineage>
        <taxon>Eukaryota</taxon>
        <taxon>Metazoa</taxon>
        <taxon>Spiralia</taxon>
        <taxon>Gnathifera</taxon>
        <taxon>Rotifera</taxon>
        <taxon>Eurotatoria</taxon>
        <taxon>Bdelloidea</taxon>
        <taxon>Philodinida</taxon>
        <taxon>Philodinidae</taxon>
        <taxon>Rotaria</taxon>
    </lineage>
</organism>
<dbReference type="Pfam" id="PF00646">
    <property type="entry name" value="F-box"/>
    <property type="match status" value="1"/>
</dbReference>
<dbReference type="EMBL" id="CAJNOO010003119">
    <property type="protein sequence ID" value="CAF1319101.1"/>
    <property type="molecule type" value="Genomic_DNA"/>
</dbReference>
<name>A0A815F1V4_9BILA</name>
<dbReference type="InterPro" id="IPR036047">
    <property type="entry name" value="F-box-like_dom_sf"/>
</dbReference>
<dbReference type="Proteomes" id="UP000663882">
    <property type="component" value="Unassembled WGS sequence"/>
</dbReference>
<dbReference type="AlphaFoldDB" id="A0A815F1V4"/>
<evidence type="ECO:0000259" key="1">
    <source>
        <dbReference type="PROSITE" id="PS50181"/>
    </source>
</evidence>
<comment type="caution">
    <text evidence="2">The sequence shown here is derived from an EMBL/GenBank/DDBJ whole genome shotgun (WGS) entry which is preliminary data.</text>
</comment>